<protein>
    <submittedName>
        <fullName evidence="1">Uncharacterized protein</fullName>
    </submittedName>
</protein>
<sequence>MESLESLAACTATSPSILASRAEKRFSRAVHRAMRVATDLRRAMSGGEAGLVGGADWGGGRGGGGGGVAVGSGMRLERINCACVGVEGARRTSHDGRRAGLPI</sequence>
<dbReference type="AlphaFoldDB" id="A0AAE1GAL9"/>
<name>A0AAE1GAL9_PETCI</name>
<reference evidence="1" key="1">
    <citation type="submission" date="2023-10" db="EMBL/GenBank/DDBJ databases">
        <title>Genome assemblies of two species of porcelain crab, Petrolisthes cinctipes and Petrolisthes manimaculis (Anomura: Porcellanidae).</title>
        <authorList>
            <person name="Angst P."/>
        </authorList>
    </citation>
    <scope>NUCLEOTIDE SEQUENCE</scope>
    <source>
        <strain evidence="1">PB745_01</strain>
        <tissue evidence="1">Gill</tissue>
    </source>
</reference>
<comment type="caution">
    <text evidence="1">The sequence shown here is derived from an EMBL/GenBank/DDBJ whole genome shotgun (WGS) entry which is preliminary data.</text>
</comment>
<organism evidence="1 2">
    <name type="scientific">Petrolisthes cinctipes</name>
    <name type="common">Flat porcelain crab</name>
    <dbReference type="NCBI Taxonomy" id="88211"/>
    <lineage>
        <taxon>Eukaryota</taxon>
        <taxon>Metazoa</taxon>
        <taxon>Ecdysozoa</taxon>
        <taxon>Arthropoda</taxon>
        <taxon>Crustacea</taxon>
        <taxon>Multicrustacea</taxon>
        <taxon>Malacostraca</taxon>
        <taxon>Eumalacostraca</taxon>
        <taxon>Eucarida</taxon>
        <taxon>Decapoda</taxon>
        <taxon>Pleocyemata</taxon>
        <taxon>Anomura</taxon>
        <taxon>Galatheoidea</taxon>
        <taxon>Porcellanidae</taxon>
        <taxon>Petrolisthes</taxon>
    </lineage>
</organism>
<dbReference type="EMBL" id="JAWQEG010000555">
    <property type="protein sequence ID" value="KAK3888401.1"/>
    <property type="molecule type" value="Genomic_DNA"/>
</dbReference>
<accession>A0AAE1GAL9</accession>
<evidence type="ECO:0000313" key="2">
    <source>
        <dbReference type="Proteomes" id="UP001286313"/>
    </source>
</evidence>
<dbReference type="Proteomes" id="UP001286313">
    <property type="component" value="Unassembled WGS sequence"/>
</dbReference>
<gene>
    <name evidence="1" type="ORF">Pcinc_007529</name>
</gene>
<keyword evidence="2" id="KW-1185">Reference proteome</keyword>
<evidence type="ECO:0000313" key="1">
    <source>
        <dbReference type="EMBL" id="KAK3888401.1"/>
    </source>
</evidence>
<proteinExistence type="predicted"/>